<dbReference type="CDD" id="cd06661">
    <property type="entry name" value="GGCT_like"/>
    <property type="match status" value="1"/>
</dbReference>
<accession>A0A6M4AYK2</accession>
<feature type="domain" description="Gamma-glutamylcyclotransferase AIG2-like" evidence="2">
    <location>
        <begin position="13"/>
        <end position="126"/>
    </location>
</feature>
<dbReference type="Proteomes" id="UP000503018">
    <property type="component" value="Chromosome"/>
</dbReference>
<dbReference type="SUPFAM" id="SSF110857">
    <property type="entry name" value="Gamma-glutamyl cyclotransferase-like"/>
    <property type="match status" value="1"/>
</dbReference>
<dbReference type="InterPro" id="IPR009288">
    <property type="entry name" value="AIG2-like_dom"/>
</dbReference>
<evidence type="ECO:0000259" key="2">
    <source>
        <dbReference type="Pfam" id="PF06094"/>
    </source>
</evidence>
<dbReference type="Gene3D" id="3.10.490.10">
    <property type="entry name" value="Gamma-glutamyl cyclotransferase-like"/>
    <property type="match status" value="1"/>
</dbReference>
<evidence type="ECO:0000313" key="3">
    <source>
        <dbReference type="EMBL" id="QJQ32101.1"/>
    </source>
</evidence>
<dbReference type="EMBL" id="CP053015">
    <property type="protein sequence ID" value="QJQ32101.1"/>
    <property type="molecule type" value="Genomic_DNA"/>
</dbReference>
<organism evidence="3 4">
    <name type="scientific">Sphingomonas lacunae</name>
    <dbReference type="NCBI Taxonomy" id="2698828"/>
    <lineage>
        <taxon>Bacteria</taxon>
        <taxon>Pseudomonadati</taxon>
        <taxon>Pseudomonadota</taxon>
        <taxon>Alphaproteobacteria</taxon>
        <taxon>Sphingomonadales</taxon>
        <taxon>Sphingomonadaceae</taxon>
        <taxon>Sphingomonas</taxon>
    </lineage>
</organism>
<feature type="compositionally biased region" description="Basic and acidic residues" evidence="1">
    <location>
        <begin position="139"/>
        <end position="149"/>
    </location>
</feature>
<sequence>MTNGSAKTPKGPVAVYGTLRPGGRAYAAFHLAERTRFLGPCRIAGRIVDLGGYPGLLPPSEKSSTQVAADLLEVLDPALWSELDHYEGPDYARETVRLAEPDCMANVWIWRHDAGDAPPVPDNDWTLRQSEEIDPADDPASRDSSRGRC</sequence>
<dbReference type="InterPro" id="IPR036568">
    <property type="entry name" value="GGCT-like_sf"/>
</dbReference>
<name>A0A6M4AYK2_9SPHN</name>
<dbReference type="KEGG" id="slan:GV829_06240"/>
<keyword evidence="4" id="KW-1185">Reference proteome</keyword>
<dbReference type="GO" id="GO:0016740">
    <property type="term" value="F:transferase activity"/>
    <property type="evidence" value="ECO:0007669"/>
    <property type="project" value="UniProtKB-KW"/>
</dbReference>
<dbReference type="AlphaFoldDB" id="A0A6M4AYK2"/>
<gene>
    <name evidence="3" type="ORF">GV829_06240</name>
</gene>
<dbReference type="RefSeq" id="WP_169944957.1">
    <property type="nucleotide sequence ID" value="NZ_CP053015.1"/>
</dbReference>
<protein>
    <submittedName>
        <fullName evidence="3">Gamma-glutamylcyclotransferase</fullName>
    </submittedName>
</protein>
<evidence type="ECO:0000313" key="4">
    <source>
        <dbReference type="Proteomes" id="UP000503018"/>
    </source>
</evidence>
<dbReference type="InterPro" id="IPR013024">
    <property type="entry name" value="GGCT-like"/>
</dbReference>
<feature type="region of interest" description="Disordered" evidence="1">
    <location>
        <begin position="115"/>
        <end position="149"/>
    </location>
</feature>
<evidence type="ECO:0000256" key="1">
    <source>
        <dbReference type="SAM" id="MobiDB-lite"/>
    </source>
</evidence>
<dbReference type="Pfam" id="PF06094">
    <property type="entry name" value="GGACT"/>
    <property type="match status" value="1"/>
</dbReference>
<proteinExistence type="predicted"/>
<keyword evidence="3" id="KW-0808">Transferase</keyword>
<reference evidence="3 4" key="1">
    <citation type="submission" date="2020-01" db="EMBL/GenBank/DDBJ databases">
        <title>Sphingomonas sp. strain CSW-10.</title>
        <authorList>
            <person name="Chen W.-M."/>
        </authorList>
    </citation>
    <scope>NUCLEOTIDE SEQUENCE [LARGE SCALE GENOMIC DNA]</scope>
    <source>
        <strain evidence="3 4">CSW-10</strain>
    </source>
</reference>